<accession>A0AAN1XYM2</accession>
<keyword evidence="1" id="KW-0472">Membrane</keyword>
<evidence type="ECO:0000313" key="2">
    <source>
        <dbReference type="EMBL" id="BDE07802.1"/>
    </source>
</evidence>
<feature type="transmembrane region" description="Helical" evidence="1">
    <location>
        <begin position="31"/>
        <end position="50"/>
    </location>
</feature>
<feature type="transmembrane region" description="Helical" evidence="1">
    <location>
        <begin position="56"/>
        <end position="74"/>
    </location>
</feature>
<reference evidence="2 3" key="1">
    <citation type="journal article" date="2022" name="ISME Commun">
        <title>Vulcanimicrobium alpinus gen. nov. sp. nov., the first cultivated representative of the candidate phylum 'Eremiobacterota', is a metabolically versatile aerobic anoxygenic phototroph.</title>
        <authorList>
            <person name="Yabe S."/>
            <person name="Muto K."/>
            <person name="Abe K."/>
            <person name="Yokota A."/>
            <person name="Staudigel H."/>
            <person name="Tebo B.M."/>
        </authorList>
    </citation>
    <scope>NUCLEOTIDE SEQUENCE [LARGE SCALE GENOMIC DNA]</scope>
    <source>
        <strain evidence="2 3">WC8-2</strain>
    </source>
</reference>
<keyword evidence="1" id="KW-0812">Transmembrane</keyword>
<dbReference type="KEGG" id="vab:WPS_30780"/>
<evidence type="ECO:0000313" key="3">
    <source>
        <dbReference type="Proteomes" id="UP001317532"/>
    </source>
</evidence>
<dbReference type="PANTHER" id="PTHR42060">
    <property type="entry name" value="NHL REPEAT-CONTAINING PROTEIN-RELATED"/>
    <property type="match status" value="1"/>
</dbReference>
<evidence type="ECO:0008006" key="4">
    <source>
        <dbReference type="Google" id="ProtNLM"/>
    </source>
</evidence>
<proteinExistence type="predicted"/>
<evidence type="ECO:0000256" key="1">
    <source>
        <dbReference type="SAM" id="Phobius"/>
    </source>
</evidence>
<dbReference type="InterPro" id="IPR052998">
    <property type="entry name" value="Hetero-Diels-Alderase-like"/>
</dbReference>
<gene>
    <name evidence="2" type="ORF">WPS_30780</name>
</gene>
<feature type="transmembrane region" description="Helical" evidence="1">
    <location>
        <begin position="86"/>
        <end position="107"/>
    </location>
</feature>
<dbReference type="Proteomes" id="UP001317532">
    <property type="component" value="Chromosome"/>
</dbReference>
<feature type="transmembrane region" description="Helical" evidence="1">
    <location>
        <begin position="6"/>
        <end position="24"/>
    </location>
</feature>
<organism evidence="2 3">
    <name type="scientific">Vulcanimicrobium alpinum</name>
    <dbReference type="NCBI Taxonomy" id="3016050"/>
    <lineage>
        <taxon>Bacteria</taxon>
        <taxon>Bacillati</taxon>
        <taxon>Vulcanimicrobiota</taxon>
        <taxon>Vulcanimicrobiia</taxon>
        <taxon>Vulcanimicrobiales</taxon>
        <taxon>Vulcanimicrobiaceae</taxon>
        <taxon>Vulcanimicrobium</taxon>
    </lineage>
</organism>
<dbReference type="SUPFAM" id="SSF63829">
    <property type="entry name" value="Calcium-dependent phosphotriesterase"/>
    <property type="match status" value="1"/>
</dbReference>
<dbReference type="PANTHER" id="PTHR42060:SF1">
    <property type="entry name" value="NHL REPEAT-CONTAINING PROTEIN"/>
    <property type="match status" value="1"/>
</dbReference>
<dbReference type="RefSeq" id="WP_317995367.1">
    <property type="nucleotide sequence ID" value="NZ_AP025523.1"/>
</dbReference>
<keyword evidence="3" id="KW-1185">Reference proteome</keyword>
<name>A0AAN1XYM2_UNVUL</name>
<keyword evidence="1" id="KW-1133">Transmembrane helix</keyword>
<sequence>MIVLTIALQCAAAIGALGIAFVQLRTRRAGRIALGIAALLGGIAMMAAIAVPFLTFFVAAVLAIVAVAVLLAGGDRSARTSRRLTVAALAAAIAAGAVQPFGLKVLMLPKADALPLETAVTALLKTYPSGTWFEGIAFGPDGTMYLAANSGENYVTGDKSRVHAQVIARSPDGSERVFFRPPQGATAGVMAFGRDGTMYMTGTGAKRGVWRIAPDGTGTLFAPLPHGAWPNGIDVGPDGKLYVADSALGAIWRVDPHSGAAEKAAELEALRARPYVALAPGANGIHFFGRDLFVTVSDNAWVLKFRLAGDGRLGAPAVVARGIPGDDFAIDSRGALYVTSHPYNTIVRVMPDGRRSIVAGAAQHIVGATDAVFGVRAGGRDTLYVVTDGGAFSGNLRAGGTLVAVKVPRA</sequence>
<dbReference type="EMBL" id="AP025523">
    <property type="protein sequence ID" value="BDE07802.1"/>
    <property type="molecule type" value="Genomic_DNA"/>
</dbReference>
<protein>
    <recommendedName>
        <fullName evidence="4">SMP-30/Gluconolactonase/LRE-like region domain-containing protein</fullName>
    </recommendedName>
</protein>
<dbReference type="InterPro" id="IPR011042">
    <property type="entry name" value="6-blade_b-propeller_TolB-like"/>
</dbReference>
<dbReference type="AlphaFoldDB" id="A0AAN1XYM2"/>
<dbReference type="Gene3D" id="2.120.10.30">
    <property type="entry name" value="TolB, C-terminal domain"/>
    <property type="match status" value="1"/>
</dbReference>